<feature type="region of interest" description="Disordered" evidence="1">
    <location>
        <begin position="1"/>
        <end position="28"/>
    </location>
</feature>
<gene>
    <name evidence="2" type="ORF">GCM10025751_40430</name>
</gene>
<accession>A0AAV3UM92</accession>
<proteinExistence type="predicted"/>
<feature type="region of interest" description="Disordered" evidence="1">
    <location>
        <begin position="78"/>
        <end position="104"/>
    </location>
</feature>
<name>A0AAV3UM92_9EURY</name>
<protein>
    <recommendedName>
        <fullName evidence="4">DUF2795 domain-containing protein</fullName>
    </recommendedName>
</protein>
<evidence type="ECO:0008006" key="4">
    <source>
        <dbReference type="Google" id="ProtNLM"/>
    </source>
</evidence>
<dbReference type="InterPro" id="IPR043899">
    <property type="entry name" value="DUF5789"/>
</dbReference>
<dbReference type="AlphaFoldDB" id="A0AAV3UM92"/>
<dbReference type="Proteomes" id="UP001501729">
    <property type="component" value="Unassembled WGS sequence"/>
</dbReference>
<organism evidence="2 3">
    <name type="scientific">Haladaptatus pallidirubidus</name>
    <dbReference type="NCBI Taxonomy" id="1008152"/>
    <lineage>
        <taxon>Archaea</taxon>
        <taxon>Methanobacteriati</taxon>
        <taxon>Methanobacteriota</taxon>
        <taxon>Stenosarchaea group</taxon>
        <taxon>Halobacteria</taxon>
        <taxon>Halobacteriales</taxon>
        <taxon>Haladaptataceae</taxon>
        <taxon>Haladaptatus</taxon>
    </lineage>
</organism>
<dbReference type="GeneID" id="68614082"/>
<dbReference type="EMBL" id="BAABKX010000015">
    <property type="protein sequence ID" value="GAA5057957.1"/>
    <property type="molecule type" value="Genomic_DNA"/>
</dbReference>
<evidence type="ECO:0000313" key="3">
    <source>
        <dbReference type="Proteomes" id="UP001501729"/>
    </source>
</evidence>
<sequence>MADRDREMGVELGELSDELDEHDYPASSDDLVEEYGDYEIEYPNGSERFEEVIGPLNETYESADDVRQSIFNMVDSEAVGRQRYTDRGAGAAENPEEDPDQESF</sequence>
<evidence type="ECO:0000313" key="2">
    <source>
        <dbReference type="EMBL" id="GAA5057957.1"/>
    </source>
</evidence>
<reference evidence="2 3" key="1">
    <citation type="journal article" date="2019" name="Int. J. Syst. Evol. Microbiol.">
        <title>The Global Catalogue of Microorganisms (GCM) 10K type strain sequencing project: providing services to taxonomists for standard genome sequencing and annotation.</title>
        <authorList>
            <consortium name="The Broad Institute Genomics Platform"/>
            <consortium name="The Broad Institute Genome Sequencing Center for Infectious Disease"/>
            <person name="Wu L."/>
            <person name="Ma J."/>
        </authorList>
    </citation>
    <scope>NUCLEOTIDE SEQUENCE [LARGE SCALE GENOMIC DNA]</scope>
    <source>
        <strain evidence="2 3">JCM 17504</strain>
    </source>
</reference>
<keyword evidence="3" id="KW-1185">Reference proteome</keyword>
<dbReference type="RefSeq" id="WP_227773849.1">
    <property type="nucleotide sequence ID" value="NZ_BAABKX010000015.1"/>
</dbReference>
<feature type="compositionally biased region" description="Acidic residues" evidence="1">
    <location>
        <begin position="94"/>
        <end position="104"/>
    </location>
</feature>
<comment type="caution">
    <text evidence="2">The sequence shown here is derived from an EMBL/GenBank/DDBJ whole genome shotgun (WGS) entry which is preliminary data.</text>
</comment>
<dbReference type="Pfam" id="PF19102">
    <property type="entry name" value="DUF5789"/>
    <property type="match status" value="1"/>
</dbReference>
<evidence type="ECO:0000256" key="1">
    <source>
        <dbReference type="SAM" id="MobiDB-lite"/>
    </source>
</evidence>